<dbReference type="Proteomes" id="UP000075420">
    <property type="component" value="Unassembled WGS sequence"/>
</dbReference>
<sequence>MSTNADGIDDLERRAALLRSQVRTNLEQIERISGEQITASPGGARTAVRDKEAKSSPERERLEQRADEVREDLVSRVDALGRQARAKIVPYVTLGGAILAVLTIGFGYMFYRSLRR</sequence>
<reference evidence="3 4" key="1">
    <citation type="submission" date="2014-02" db="EMBL/GenBank/DDBJ databases">
        <title>The small core and large imbalanced accessory genome model reveals a collaborative survival strategy of Sorangium cellulosum strains in nature.</title>
        <authorList>
            <person name="Han K."/>
            <person name="Peng R."/>
            <person name="Blom J."/>
            <person name="Li Y.-Z."/>
        </authorList>
    </citation>
    <scope>NUCLEOTIDE SEQUENCE [LARGE SCALE GENOMIC DNA]</scope>
    <source>
        <strain evidence="3 4">So0157-25</strain>
    </source>
</reference>
<evidence type="ECO:0000313" key="4">
    <source>
        <dbReference type="Proteomes" id="UP000075420"/>
    </source>
</evidence>
<evidence type="ECO:0000313" key="3">
    <source>
        <dbReference type="EMBL" id="KYF56613.1"/>
    </source>
</evidence>
<evidence type="ECO:0000256" key="2">
    <source>
        <dbReference type="SAM" id="Phobius"/>
    </source>
</evidence>
<name>A0A150PLV6_SORCE</name>
<feature type="region of interest" description="Disordered" evidence="1">
    <location>
        <begin position="35"/>
        <end position="67"/>
    </location>
</feature>
<proteinExistence type="predicted"/>
<evidence type="ECO:0000256" key="1">
    <source>
        <dbReference type="SAM" id="MobiDB-lite"/>
    </source>
</evidence>
<dbReference type="AlphaFoldDB" id="A0A150PLV6"/>
<keyword evidence="2" id="KW-0472">Membrane</keyword>
<evidence type="ECO:0008006" key="5">
    <source>
        <dbReference type="Google" id="ProtNLM"/>
    </source>
</evidence>
<dbReference type="EMBL" id="JELY01001189">
    <property type="protein sequence ID" value="KYF56613.1"/>
    <property type="molecule type" value="Genomic_DNA"/>
</dbReference>
<feature type="compositionally biased region" description="Basic and acidic residues" evidence="1">
    <location>
        <begin position="47"/>
        <end position="67"/>
    </location>
</feature>
<feature type="transmembrane region" description="Helical" evidence="2">
    <location>
        <begin position="88"/>
        <end position="111"/>
    </location>
</feature>
<organism evidence="3 4">
    <name type="scientific">Sorangium cellulosum</name>
    <name type="common">Polyangium cellulosum</name>
    <dbReference type="NCBI Taxonomy" id="56"/>
    <lineage>
        <taxon>Bacteria</taxon>
        <taxon>Pseudomonadati</taxon>
        <taxon>Myxococcota</taxon>
        <taxon>Polyangia</taxon>
        <taxon>Polyangiales</taxon>
        <taxon>Polyangiaceae</taxon>
        <taxon>Sorangium</taxon>
    </lineage>
</organism>
<keyword evidence="2" id="KW-1133">Transmembrane helix</keyword>
<gene>
    <name evidence="3" type="ORF">BE08_12610</name>
</gene>
<accession>A0A150PLV6</accession>
<protein>
    <recommendedName>
        <fullName evidence="5">DUF3618 domain-containing protein</fullName>
    </recommendedName>
</protein>
<keyword evidence="2" id="KW-0812">Transmembrane</keyword>
<comment type="caution">
    <text evidence="3">The sequence shown here is derived from an EMBL/GenBank/DDBJ whole genome shotgun (WGS) entry which is preliminary data.</text>
</comment>